<evidence type="ECO:0000313" key="2">
    <source>
        <dbReference type="EMBL" id="PAA50249.1"/>
    </source>
</evidence>
<protein>
    <recommendedName>
        <fullName evidence="1">Ubiquitin-like domain-containing protein</fullName>
    </recommendedName>
</protein>
<dbReference type="SUPFAM" id="SSF54236">
    <property type="entry name" value="Ubiquitin-like"/>
    <property type="match status" value="1"/>
</dbReference>
<dbReference type="InterPro" id="IPR029071">
    <property type="entry name" value="Ubiquitin-like_domsf"/>
</dbReference>
<feature type="domain" description="Ubiquitin-like" evidence="1">
    <location>
        <begin position="18"/>
        <end position="79"/>
    </location>
</feature>
<dbReference type="EMBL" id="NIVC01003685">
    <property type="protein sequence ID" value="PAA50249.1"/>
    <property type="molecule type" value="Genomic_DNA"/>
</dbReference>
<dbReference type="CDD" id="cd17039">
    <property type="entry name" value="Ubl_ubiquitin_like"/>
    <property type="match status" value="1"/>
</dbReference>
<dbReference type="AlphaFoldDB" id="A0A267DNV7"/>
<dbReference type="Proteomes" id="UP000215902">
    <property type="component" value="Unassembled WGS sequence"/>
</dbReference>
<gene>
    <name evidence="2" type="ORF">BOX15_Mlig019818g1</name>
</gene>
<organism evidence="2 3">
    <name type="scientific">Macrostomum lignano</name>
    <dbReference type="NCBI Taxonomy" id="282301"/>
    <lineage>
        <taxon>Eukaryota</taxon>
        <taxon>Metazoa</taxon>
        <taxon>Spiralia</taxon>
        <taxon>Lophotrochozoa</taxon>
        <taxon>Platyhelminthes</taxon>
        <taxon>Rhabditophora</taxon>
        <taxon>Macrostomorpha</taxon>
        <taxon>Macrostomida</taxon>
        <taxon>Macrostomidae</taxon>
        <taxon>Macrostomum</taxon>
    </lineage>
</organism>
<dbReference type="Gene3D" id="3.10.20.90">
    <property type="entry name" value="Phosphatidylinositol 3-kinase Catalytic Subunit, Chain A, domain 1"/>
    <property type="match status" value="1"/>
</dbReference>
<proteinExistence type="predicted"/>
<evidence type="ECO:0000259" key="1">
    <source>
        <dbReference type="PROSITE" id="PS50053"/>
    </source>
</evidence>
<reference evidence="2 3" key="1">
    <citation type="submission" date="2017-06" db="EMBL/GenBank/DDBJ databases">
        <title>A platform for efficient transgenesis in Macrostomum lignano, a flatworm model organism for stem cell research.</title>
        <authorList>
            <person name="Berezikov E."/>
        </authorList>
    </citation>
    <scope>NUCLEOTIDE SEQUENCE [LARGE SCALE GENOMIC DNA]</scope>
    <source>
        <strain evidence="2">DV1</strain>
        <tissue evidence="2">Whole organism</tissue>
    </source>
</reference>
<evidence type="ECO:0000313" key="3">
    <source>
        <dbReference type="Proteomes" id="UP000215902"/>
    </source>
</evidence>
<dbReference type="InterPro" id="IPR000626">
    <property type="entry name" value="Ubiquitin-like_dom"/>
</dbReference>
<keyword evidence="3" id="KW-1185">Reference proteome</keyword>
<feature type="non-terminal residue" evidence="2">
    <location>
        <position position="1"/>
    </location>
</feature>
<comment type="caution">
    <text evidence="2">The sequence shown here is derived from an EMBL/GenBank/DDBJ whole genome shotgun (WGS) entry which is preliminary data.</text>
</comment>
<dbReference type="PROSITE" id="PS50053">
    <property type="entry name" value="UBIQUITIN_2"/>
    <property type="match status" value="1"/>
</dbReference>
<name>A0A267DNV7_9PLAT</name>
<sequence>IVQTRILTKWKMSILATIEYNGRSSQRAQPSHLRLELLLQDSVSEVKSKIHRALSVPANLMRLFCGNFELQDTDSLLNYYSYTNQDVEGRRCLTLQLVM</sequence>
<accession>A0A267DNV7</accession>